<feature type="compositionally biased region" description="Pro residues" evidence="1">
    <location>
        <begin position="50"/>
        <end position="78"/>
    </location>
</feature>
<comment type="caution">
    <text evidence="3">The sequence shown here is derived from an EMBL/GenBank/DDBJ whole genome shotgun (WGS) entry which is preliminary data.</text>
</comment>
<dbReference type="PANTHER" id="PTHR37702:SF17">
    <property type="entry name" value="TRANSMEMBRANE PROTEIN"/>
    <property type="match status" value="1"/>
</dbReference>
<dbReference type="AlphaFoldDB" id="A0A9Q0Z3H2"/>
<feature type="signal peptide" evidence="2">
    <location>
        <begin position="1"/>
        <end position="23"/>
    </location>
</feature>
<evidence type="ECO:0000256" key="1">
    <source>
        <dbReference type="SAM" id="MobiDB-lite"/>
    </source>
</evidence>
<evidence type="ECO:0000313" key="4">
    <source>
        <dbReference type="Proteomes" id="UP001151532"/>
    </source>
</evidence>
<organism evidence="3 4">
    <name type="scientific">Salix purpurea</name>
    <name type="common">Purple osier willow</name>
    <dbReference type="NCBI Taxonomy" id="77065"/>
    <lineage>
        <taxon>Eukaryota</taxon>
        <taxon>Viridiplantae</taxon>
        <taxon>Streptophyta</taxon>
        <taxon>Embryophyta</taxon>
        <taxon>Tracheophyta</taxon>
        <taxon>Spermatophyta</taxon>
        <taxon>Magnoliopsida</taxon>
        <taxon>eudicotyledons</taxon>
        <taxon>Gunneridae</taxon>
        <taxon>Pentapetalae</taxon>
        <taxon>rosids</taxon>
        <taxon>fabids</taxon>
        <taxon>Malpighiales</taxon>
        <taxon>Salicaceae</taxon>
        <taxon>Saliceae</taxon>
        <taxon>Salix</taxon>
    </lineage>
</organism>
<feature type="region of interest" description="Disordered" evidence="1">
    <location>
        <begin position="50"/>
        <end position="99"/>
    </location>
</feature>
<evidence type="ECO:0000256" key="2">
    <source>
        <dbReference type="SAM" id="SignalP"/>
    </source>
</evidence>
<proteinExistence type="predicted"/>
<dbReference type="Proteomes" id="UP001151532">
    <property type="component" value="Chromosome 10"/>
</dbReference>
<reference evidence="3" key="2">
    <citation type="journal article" date="2023" name="Int. J. Mol. Sci.">
        <title>De Novo Assembly and Annotation of 11 Diverse Shrub Willow (Salix) Genomes Reveals Novel Gene Organization in Sex-Linked Regions.</title>
        <authorList>
            <person name="Hyden B."/>
            <person name="Feng K."/>
            <person name="Yates T.B."/>
            <person name="Jawdy S."/>
            <person name="Cereghino C."/>
            <person name="Smart L.B."/>
            <person name="Muchero W."/>
        </authorList>
    </citation>
    <scope>NUCLEOTIDE SEQUENCE</scope>
    <source>
        <tissue evidence="3">Shoot tip</tissue>
    </source>
</reference>
<sequence length="220" mass="23704">METRHKLKLSLLALFMLLPSTKSSTRPDSRMLYQIACTMCSTCCGSTPVPPPPPPSPPPPAASPPPPATSAICPPPPSGGGSYYNSPPPPSTYTYSSPPPPQGGVVGGTYYPPPNYKNYPTPPPPNPIVPYFPFYYYSPPPPSMSASSLKLMASCSTDLGNQVAAELMHQRTRPGEQEKGPPFTLIWIKTIGIFGTETVNPSDNCEENHSPFFLLPWIDL</sequence>
<feature type="chain" id="PRO_5040210626" evidence="2">
    <location>
        <begin position="24"/>
        <end position="220"/>
    </location>
</feature>
<dbReference type="EMBL" id="JAPFFK010000014">
    <property type="protein sequence ID" value="KAJ6719951.1"/>
    <property type="molecule type" value="Genomic_DNA"/>
</dbReference>
<dbReference type="PANTHER" id="PTHR37702">
    <property type="entry name" value="PROLINE-RICH FAMILY PROTEIN"/>
    <property type="match status" value="1"/>
</dbReference>
<dbReference type="OrthoDB" id="10518274at2759"/>
<reference evidence="3" key="1">
    <citation type="submission" date="2022-11" db="EMBL/GenBank/DDBJ databases">
        <authorList>
            <person name="Hyden B.L."/>
            <person name="Feng K."/>
            <person name="Yates T."/>
            <person name="Jawdy S."/>
            <person name="Smart L.B."/>
            <person name="Muchero W."/>
        </authorList>
    </citation>
    <scope>NUCLEOTIDE SEQUENCE</scope>
    <source>
        <tissue evidence="3">Shoot tip</tissue>
    </source>
</reference>
<name>A0A9Q0Z3H2_SALPP</name>
<feature type="compositionally biased region" description="Pro residues" evidence="1">
    <location>
        <begin position="86"/>
        <end position="99"/>
    </location>
</feature>
<gene>
    <name evidence="3" type="ORF">OIU79_007549</name>
</gene>
<dbReference type="PRINTS" id="PR01217">
    <property type="entry name" value="PRICHEXTENSN"/>
</dbReference>
<evidence type="ECO:0000313" key="3">
    <source>
        <dbReference type="EMBL" id="KAJ6719951.1"/>
    </source>
</evidence>
<accession>A0A9Q0Z3H2</accession>
<keyword evidence="2" id="KW-0732">Signal</keyword>
<keyword evidence="4" id="KW-1185">Reference proteome</keyword>
<protein>
    <submittedName>
        <fullName evidence="3">RESERVOIR putative-RELATED</fullName>
    </submittedName>
</protein>